<dbReference type="Pfam" id="PF02902">
    <property type="entry name" value="Peptidase_C48"/>
    <property type="match status" value="1"/>
</dbReference>
<feature type="domain" description="Ubiquitin-like protease family profile" evidence="5">
    <location>
        <begin position="13"/>
        <end position="181"/>
    </location>
</feature>
<accession>A2F7V3</accession>
<dbReference type="EMBL" id="DS113653">
    <property type="protein sequence ID" value="EAX99032.1"/>
    <property type="molecule type" value="Genomic_DNA"/>
</dbReference>
<dbReference type="InterPro" id="IPR003653">
    <property type="entry name" value="Peptidase_C48_C"/>
</dbReference>
<proteinExistence type="inferred from homology"/>
<keyword evidence="2" id="KW-0645">Protease</keyword>
<dbReference type="Gene3D" id="3.40.395.10">
    <property type="entry name" value="Adenoviral Proteinase, Chain A"/>
    <property type="match status" value="1"/>
</dbReference>
<evidence type="ECO:0000259" key="5">
    <source>
        <dbReference type="PROSITE" id="PS50600"/>
    </source>
</evidence>
<evidence type="ECO:0000256" key="4">
    <source>
        <dbReference type="ARBA" id="ARBA00022807"/>
    </source>
</evidence>
<comment type="similarity">
    <text evidence="1">Belongs to the peptidase C48 family.</text>
</comment>
<dbReference type="InterPro" id="IPR044613">
    <property type="entry name" value="Nep1/2-like"/>
</dbReference>
<reference evidence="6" key="2">
    <citation type="journal article" date="2007" name="Science">
        <title>Draft genome sequence of the sexually transmitted pathogen Trichomonas vaginalis.</title>
        <authorList>
            <person name="Carlton J.M."/>
            <person name="Hirt R.P."/>
            <person name="Silva J.C."/>
            <person name="Delcher A.L."/>
            <person name="Schatz M."/>
            <person name="Zhao Q."/>
            <person name="Wortman J.R."/>
            <person name="Bidwell S.L."/>
            <person name="Alsmark U.C.M."/>
            <person name="Besteiro S."/>
            <person name="Sicheritz-Ponten T."/>
            <person name="Noel C.J."/>
            <person name="Dacks J.B."/>
            <person name="Foster P.G."/>
            <person name="Simillion C."/>
            <person name="Van de Peer Y."/>
            <person name="Miranda-Saavedra D."/>
            <person name="Barton G.J."/>
            <person name="Westrop G.D."/>
            <person name="Mueller S."/>
            <person name="Dessi D."/>
            <person name="Fiori P.L."/>
            <person name="Ren Q."/>
            <person name="Paulsen I."/>
            <person name="Zhang H."/>
            <person name="Bastida-Corcuera F.D."/>
            <person name="Simoes-Barbosa A."/>
            <person name="Brown M.T."/>
            <person name="Hayes R.D."/>
            <person name="Mukherjee M."/>
            <person name="Okumura C.Y."/>
            <person name="Schneider R."/>
            <person name="Smith A.J."/>
            <person name="Vanacova S."/>
            <person name="Villalvazo M."/>
            <person name="Haas B.J."/>
            <person name="Pertea M."/>
            <person name="Feldblyum T.V."/>
            <person name="Utterback T.R."/>
            <person name="Shu C.L."/>
            <person name="Osoegawa K."/>
            <person name="de Jong P.J."/>
            <person name="Hrdy I."/>
            <person name="Horvathova L."/>
            <person name="Zubacova Z."/>
            <person name="Dolezal P."/>
            <person name="Malik S.B."/>
            <person name="Logsdon J.M. Jr."/>
            <person name="Henze K."/>
            <person name="Gupta A."/>
            <person name="Wang C.C."/>
            <person name="Dunne R.L."/>
            <person name="Upcroft J.A."/>
            <person name="Upcroft P."/>
            <person name="White O."/>
            <person name="Salzberg S.L."/>
            <person name="Tang P."/>
            <person name="Chiu C.-H."/>
            <person name="Lee Y.-S."/>
            <person name="Embley T.M."/>
            <person name="Coombs G.H."/>
            <person name="Mottram J.C."/>
            <person name="Tachezy J."/>
            <person name="Fraser-Liggett C.M."/>
            <person name="Johnson P.J."/>
        </authorList>
    </citation>
    <scope>NUCLEOTIDE SEQUENCE [LARGE SCALE GENOMIC DNA]</scope>
    <source>
        <strain evidence="6">G3</strain>
    </source>
</reference>
<dbReference type="InParanoid" id="A2F7V3"/>
<dbReference type="GO" id="GO:0005634">
    <property type="term" value="C:nucleus"/>
    <property type="evidence" value="ECO:0000318"/>
    <property type="project" value="GO_Central"/>
</dbReference>
<gene>
    <name evidence="6" type="ORF">TVAG_008810</name>
</gene>
<dbReference type="RefSeq" id="XP_001311962.1">
    <property type="nucleotide sequence ID" value="XM_001311961.1"/>
</dbReference>
<evidence type="ECO:0000256" key="1">
    <source>
        <dbReference type="ARBA" id="ARBA00005234"/>
    </source>
</evidence>
<dbReference type="STRING" id="5722.A2F7V3"/>
<name>A2F7V3_TRIV3</name>
<dbReference type="AlphaFoldDB" id="A2F7V3"/>
<evidence type="ECO:0000313" key="6">
    <source>
        <dbReference type="EMBL" id="EAX99032.1"/>
    </source>
</evidence>
<dbReference type="GO" id="GO:0006508">
    <property type="term" value="P:proteolysis"/>
    <property type="evidence" value="ECO:0007669"/>
    <property type="project" value="UniProtKB-KW"/>
</dbReference>
<dbReference type="Proteomes" id="UP000001542">
    <property type="component" value="Unassembled WGS sequence"/>
</dbReference>
<evidence type="ECO:0000256" key="3">
    <source>
        <dbReference type="ARBA" id="ARBA00022801"/>
    </source>
</evidence>
<reference evidence="6" key="1">
    <citation type="submission" date="2006-10" db="EMBL/GenBank/DDBJ databases">
        <authorList>
            <person name="Amadeo P."/>
            <person name="Zhao Q."/>
            <person name="Wortman J."/>
            <person name="Fraser-Liggett C."/>
            <person name="Carlton J."/>
        </authorList>
    </citation>
    <scope>NUCLEOTIDE SEQUENCE</scope>
    <source>
        <strain evidence="6">G3</strain>
    </source>
</reference>
<dbReference type="SMR" id="A2F7V3"/>
<dbReference type="OrthoDB" id="5065855at2759"/>
<protein>
    <submittedName>
        <fullName evidence="6">Clan CE, family C48, Ulp1-like cysteine peptidase</fullName>
    </submittedName>
</protein>
<dbReference type="KEGG" id="tva:4756835"/>
<dbReference type="eggNOG" id="KOG3246">
    <property type="taxonomic scope" value="Eukaryota"/>
</dbReference>
<dbReference type="GO" id="GO:0016926">
    <property type="term" value="P:protein desumoylation"/>
    <property type="evidence" value="ECO:0000318"/>
    <property type="project" value="GO_Central"/>
</dbReference>
<keyword evidence="4" id="KW-0788">Thiol protease</keyword>
<dbReference type="PROSITE" id="PS50600">
    <property type="entry name" value="ULP_PROTEASE"/>
    <property type="match status" value="1"/>
</dbReference>
<dbReference type="InterPro" id="IPR038765">
    <property type="entry name" value="Papain-like_cys_pep_sf"/>
</dbReference>
<evidence type="ECO:0000256" key="2">
    <source>
        <dbReference type="ARBA" id="ARBA00022670"/>
    </source>
</evidence>
<dbReference type="VEuPathDB" id="TrichDB:TVAG_008810"/>
<keyword evidence="3" id="KW-0378">Hydrolase</keyword>
<dbReference type="GO" id="GO:0019784">
    <property type="term" value="F:deNEDDylase activity"/>
    <property type="evidence" value="ECO:0007669"/>
    <property type="project" value="InterPro"/>
</dbReference>
<dbReference type="VEuPathDB" id="TrichDB:TVAGG3_0018160"/>
<dbReference type="PANTHER" id="PTHR46468">
    <property type="entry name" value="SENTRIN-SPECIFIC PROTEASE 8"/>
    <property type="match status" value="1"/>
</dbReference>
<dbReference type="PANTHER" id="PTHR46468:SF1">
    <property type="entry name" value="SENTRIN-SPECIFIC PROTEASE 8"/>
    <property type="match status" value="1"/>
</dbReference>
<organism evidence="6 7">
    <name type="scientific">Trichomonas vaginalis (strain ATCC PRA-98 / G3)</name>
    <dbReference type="NCBI Taxonomy" id="412133"/>
    <lineage>
        <taxon>Eukaryota</taxon>
        <taxon>Metamonada</taxon>
        <taxon>Parabasalia</taxon>
        <taxon>Trichomonadida</taxon>
        <taxon>Trichomonadidae</taxon>
        <taxon>Trichomonas</taxon>
    </lineage>
</organism>
<sequence>MSKKKVIYSFENISVYESDVDRLKSCEWINDTLLYLAGRKIEIKYQKEIEENHKNFMFYPPNTLELVRFIDKSMVLDIIKYWNVFNSKYVFLPLNDGGFGNDQGSHWSLVIWDTQFSPNEINFFYHFDSIGGTATRMAKSVCKQLCNYYGVSSFKFFAPRSPQQDNSYDCGLFVVAIIEYVAKNMDLENIKQNISQKLVSQLREDFTSKYMI</sequence>
<keyword evidence="7" id="KW-1185">Reference proteome</keyword>
<evidence type="ECO:0000313" key="7">
    <source>
        <dbReference type="Proteomes" id="UP000001542"/>
    </source>
</evidence>
<dbReference type="SUPFAM" id="SSF54001">
    <property type="entry name" value="Cysteine proteinases"/>
    <property type="match status" value="1"/>
</dbReference>
<dbReference type="GO" id="GO:0016929">
    <property type="term" value="F:deSUMOylase activity"/>
    <property type="evidence" value="ECO:0000318"/>
    <property type="project" value="GO_Central"/>
</dbReference>